<evidence type="ECO:0000313" key="1">
    <source>
        <dbReference type="EMBL" id="GHF61893.1"/>
    </source>
</evidence>
<dbReference type="RefSeq" id="WP_189681558.1">
    <property type="nucleotide sequence ID" value="NZ_BNCJ01000013.1"/>
</dbReference>
<sequence length="138" mass="14476">MTLALTLYFDAIRSSMKAEVLPHVQHEHARSQLLGALDVLDKLSALSDWSPALQAEQNAALSQGLSELGETPETGDGEPAEALAGNETAFARVIAAVFASGGDAALPAETEAIIHKSLRAYLAAERSRIAAANYSAMT</sequence>
<gene>
    <name evidence="1" type="ORF">GCM10017056_36530</name>
</gene>
<keyword evidence="2" id="KW-1185">Reference proteome</keyword>
<comment type="caution">
    <text evidence="1">The sequence shown here is derived from an EMBL/GenBank/DDBJ whole genome shotgun (WGS) entry which is preliminary data.</text>
</comment>
<protein>
    <submittedName>
        <fullName evidence="1">Uncharacterized protein</fullName>
    </submittedName>
</protein>
<organism evidence="1 2">
    <name type="scientific">Seohaeicola zhoushanensis</name>
    <dbReference type="NCBI Taxonomy" id="1569283"/>
    <lineage>
        <taxon>Bacteria</taxon>
        <taxon>Pseudomonadati</taxon>
        <taxon>Pseudomonadota</taxon>
        <taxon>Alphaproteobacteria</taxon>
        <taxon>Rhodobacterales</taxon>
        <taxon>Roseobacteraceae</taxon>
        <taxon>Seohaeicola</taxon>
    </lineage>
</organism>
<reference evidence="1" key="1">
    <citation type="journal article" date="2014" name="Int. J. Syst. Evol. Microbiol.">
        <title>Complete genome sequence of Corynebacterium casei LMG S-19264T (=DSM 44701T), isolated from a smear-ripened cheese.</title>
        <authorList>
            <consortium name="US DOE Joint Genome Institute (JGI-PGF)"/>
            <person name="Walter F."/>
            <person name="Albersmeier A."/>
            <person name="Kalinowski J."/>
            <person name="Ruckert C."/>
        </authorList>
    </citation>
    <scope>NUCLEOTIDE SEQUENCE</scope>
    <source>
        <strain evidence="1">KCTC 42650</strain>
    </source>
</reference>
<dbReference type="EMBL" id="BNCJ01000013">
    <property type="protein sequence ID" value="GHF61893.1"/>
    <property type="molecule type" value="Genomic_DNA"/>
</dbReference>
<proteinExistence type="predicted"/>
<reference evidence="1" key="2">
    <citation type="submission" date="2020-09" db="EMBL/GenBank/DDBJ databases">
        <authorList>
            <person name="Sun Q."/>
            <person name="Kim S."/>
        </authorList>
    </citation>
    <scope>NUCLEOTIDE SEQUENCE</scope>
    <source>
        <strain evidence="1">KCTC 42650</strain>
    </source>
</reference>
<dbReference type="AlphaFoldDB" id="A0A8J3M9T8"/>
<dbReference type="Proteomes" id="UP000626220">
    <property type="component" value="Unassembled WGS sequence"/>
</dbReference>
<name>A0A8J3M9T8_9RHOB</name>
<accession>A0A8J3M9T8</accession>
<evidence type="ECO:0000313" key="2">
    <source>
        <dbReference type="Proteomes" id="UP000626220"/>
    </source>
</evidence>